<reference evidence="1" key="2">
    <citation type="journal article" date="2023" name="Int. J. Mol. Sci.">
        <title>De Novo Assembly and Annotation of 11 Diverse Shrub Willow (Salix) Genomes Reveals Novel Gene Organization in Sex-Linked Regions.</title>
        <authorList>
            <person name="Hyden B."/>
            <person name="Feng K."/>
            <person name="Yates T.B."/>
            <person name="Jawdy S."/>
            <person name="Cereghino C."/>
            <person name="Smart L.B."/>
            <person name="Muchero W."/>
        </authorList>
    </citation>
    <scope>NUCLEOTIDE SEQUENCE</scope>
    <source>
        <tissue evidence="1">Shoot tip</tissue>
    </source>
</reference>
<proteinExistence type="predicted"/>
<sequence>MEVKLLTDVSKETFPPVMHNFLTEGIIGISVNKGQPATSNSCRRGKRHAAHCSNLIIETKTSFSKDGNGFCPSPYTWLSIHLTPSTLRNLSLLRNCSFPNGGSCSQLG</sequence>
<evidence type="ECO:0000313" key="1">
    <source>
        <dbReference type="EMBL" id="KAJ6287907.1"/>
    </source>
</evidence>
<gene>
    <name evidence="1" type="ORF">OIU77_001142</name>
</gene>
<feature type="non-terminal residue" evidence="1">
    <location>
        <position position="108"/>
    </location>
</feature>
<reference evidence="1" key="1">
    <citation type="submission" date="2022-10" db="EMBL/GenBank/DDBJ databases">
        <authorList>
            <person name="Hyden B.L."/>
            <person name="Feng K."/>
            <person name="Yates T."/>
            <person name="Jawdy S."/>
            <person name="Smart L.B."/>
            <person name="Muchero W."/>
        </authorList>
    </citation>
    <scope>NUCLEOTIDE SEQUENCE</scope>
    <source>
        <tissue evidence="1">Shoot tip</tissue>
    </source>
</reference>
<dbReference type="EMBL" id="JAPFFI010001142">
    <property type="protein sequence ID" value="KAJ6287907.1"/>
    <property type="molecule type" value="Genomic_DNA"/>
</dbReference>
<protein>
    <submittedName>
        <fullName evidence="1">Uncharacterized protein</fullName>
    </submittedName>
</protein>
<dbReference type="Proteomes" id="UP001141253">
    <property type="component" value="Unassembled WGS sequence"/>
</dbReference>
<comment type="caution">
    <text evidence="1">The sequence shown here is derived from an EMBL/GenBank/DDBJ whole genome shotgun (WGS) entry which is preliminary data.</text>
</comment>
<evidence type="ECO:0000313" key="2">
    <source>
        <dbReference type="Proteomes" id="UP001141253"/>
    </source>
</evidence>
<organism evidence="1 2">
    <name type="scientific">Salix suchowensis</name>
    <dbReference type="NCBI Taxonomy" id="1278906"/>
    <lineage>
        <taxon>Eukaryota</taxon>
        <taxon>Viridiplantae</taxon>
        <taxon>Streptophyta</taxon>
        <taxon>Embryophyta</taxon>
        <taxon>Tracheophyta</taxon>
        <taxon>Spermatophyta</taxon>
        <taxon>Magnoliopsida</taxon>
        <taxon>eudicotyledons</taxon>
        <taxon>Gunneridae</taxon>
        <taxon>Pentapetalae</taxon>
        <taxon>rosids</taxon>
        <taxon>fabids</taxon>
        <taxon>Malpighiales</taxon>
        <taxon>Salicaceae</taxon>
        <taxon>Saliceae</taxon>
        <taxon>Salix</taxon>
    </lineage>
</organism>
<keyword evidence="2" id="KW-1185">Reference proteome</keyword>
<name>A0ABQ8ZG99_9ROSI</name>
<accession>A0ABQ8ZG99</accession>